<name>A0ACD0NNG5_9BASI</name>
<dbReference type="Proteomes" id="UP000245626">
    <property type="component" value="Unassembled WGS sequence"/>
</dbReference>
<accession>A0ACD0NNG5</accession>
<keyword evidence="2" id="KW-1185">Reference proteome</keyword>
<evidence type="ECO:0000313" key="1">
    <source>
        <dbReference type="EMBL" id="PWN47363.1"/>
    </source>
</evidence>
<organism evidence="1 2">
    <name type="scientific">Violaceomyces palustris</name>
    <dbReference type="NCBI Taxonomy" id="1673888"/>
    <lineage>
        <taxon>Eukaryota</taxon>
        <taxon>Fungi</taxon>
        <taxon>Dikarya</taxon>
        <taxon>Basidiomycota</taxon>
        <taxon>Ustilaginomycotina</taxon>
        <taxon>Ustilaginomycetes</taxon>
        <taxon>Violaceomycetales</taxon>
        <taxon>Violaceomycetaceae</taxon>
        <taxon>Violaceomyces</taxon>
    </lineage>
</organism>
<protein>
    <submittedName>
        <fullName evidence="1">Uncharacterized protein</fullName>
    </submittedName>
</protein>
<evidence type="ECO:0000313" key="2">
    <source>
        <dbReference type="Proteomes" id="UP000245626"/>
    </source>
</evidence>
<sequence length="350" mass="38924">MEKERTANALQEGAASTTTRKRKRTKRSRSNRKGKDAADDDGDQGEDEDDKVEAIPSQAGGEEEPERKRAIQVQDQPHEDEDEDEEGGKASTTGEKGKRKRKRNRSSKKKPNEAENERTTDQHNQSDLGPDPNLDPTLSEQAKKAISYAIQFKSDRGSWKFAKSKQNWLLRHCLDAVEDGGESKPAEEDKTAGGDQDPNPNPDQAEPEGGGGGGGSFIPEGNVNVVGFYLNSVMGGAKERLIRTLLETYEATKVEVPTEPTKPIVKEGSEARPSGEKEQGGDKAKTTRFGEMAMKLEKGEETKESEDGGAPWKEYEKAMEERQRSILEERRVERRRERAKRLLRSMGQVV</sequence>
<reference evidence="1 2" key="1">
    <citation type="journal article" date="2018" name="Mol. Biol. Evol.">
        <title>Broad Genomic Sampling Reveals a Smut Pathogenic Ancestry of the Fungal Clade Ustilaginomycotina.</title>
        <authorList>
            <person name="Kijpornyongpan T."/>
            <person name="Mondo S.J."/>
            <person name="Barry K."/>
            <person name="Sandor L."/>
            <person name="Lee J."/>
            <person name="Lipzen A."/>
            <person name="Pangilinan J."/>
            <person name="LaButti K."/>
            <person name="Hainaut M."/>
            <person name="Henrissat B."/>
            <person name="Grigoriev I.V."/>
            <person name="Spatafora J.W."/>
            <person name="Aime M.C."/>
        </authorList>
    </citation>
    <scope>NUCLEOTIDE SEQUENCE [LARGE SCALE GENOMIC DNA]</scope>
    <source>
        <strain evidence="1 2">SA 807</strain>
    </source>
</reference>
<gene>
    <name evidence="1" type="ORF">IE53DRAFT_390506</name>
</gene>
<dbReference type="EMBL" id="KZ820453">
    <property type="protein sequence ID" value="PWN47363.1"/>
    <property type="molecule type" value="Genomic_DNA"/>
</dbReference>
<proteinExistence type="predicted"/>